<dbReference type="NCBIfam" id="TIGR00658">
    <property type="entry name" value="orni_carb_tr"/>
    <property type="match status" value="1"/>
</dbReference>
<evidence type="ECO:0000256" key="1">
    <source>
        <dbReference type="ARBA" id="ARBA00007805"/>
    </source>
</evidence>
<dbReference type="RefSeq" id="XP_062630842.1">
    <property type="nucleotide sequence ID" value="XM_062774858.1"/>
</dbReference>
<dbReference type="PRINTS" id="PR00102">
    <property type="entry name" value="OTCASE"/>
</dbReference>
<dbReference type="InterPro" id="IPR006130">
    <property type="entry name" value="Asp/Orn_carbamoylTrfase"/>
</dbReference>
<dbReference type="PANTHER" id="PTHR45753:SF3">
    <property type="entry name" value="ORNITHINE TRANSCARBAMYLASE, MITOCHONDRIAL"/>
    <property type="match status" value="1"/>
</dbReference>
<evidence type="ECO:0000256" key="2">
    <source>
        <dbReference type="ARBA" id="ARBA00013007"/>
    </source>
</evidence>
<dbReference type="EMBL" id="CP086719">
    <property type="protein sequence ID" value="WOO84816.1"/>
    <property type="molecule type" value="Genomic_DNA"/>
</dbReference>
<evidence type="ECO:0000313" key="9">
    <source>
        <dbReference type="Proteomes" id="UP000827549"/>
    </source>
</evidence>
<name>A0AAF0YHM4_9TREE</name>
<dbReference type="GO" id="GO:0004585">
    <property type="term" value="F:ornithine carbamoyltransferase activity"/>
    <property type="evidence" value="ECO:0007669"/>
    <property type="project" value="UniProtKB-EC"/>
</dbReference>
<feature type="domain" description="Aspartate/ornithine carbamoyltransferase Asp/Orn-binding" evidence="6">
    <location>
        <begin position="269"/>
        <end position="422"/>
    </location>
</feature>
<dbReference type="Gene3D" id="3.40.50.1370">
    <property type="entry name" value="Aspartate/ornithine carbamoyltransferase"/>
    <property type="match status" value="2"/>
</dbReference>
<feature type="domain" description="Aspartate/ornithine carbamoyltransferase carbamoyl-P binding" evidence="7">
    <location>
        <begin position="91"/>
        <end position="233"/>
    </location>
</feature>
<dbReference type="InterPro" id="IPR006132">
    <property type="entry name" value="Asp/Orn_carbamoyltranf_P-bd"/>
</dbReference>
<gene>
    <name evidence="8" type="primary">OTC</name>
    <name evidence="8" type="ORF">LOC62_06G008326</name>
</gene>
<feature type="region of interest" description="Disordered" evidence="5">
    <location>
        <begin position="34"/>
        <end position="85"/>
    </location>
</feature>
<dbReference type="GeneID" id="87811492"/>
<dbReference type="InterPro" id="IPR036901">
    <property type="entry name" value="Asp/Orn_carbamoylTrfase_sf"/>
</dbReference>
<dbReference type="GO" id="GO:0005739">
    <property type="term" value="C:mitochondrion"/>
    <property type="evidence" value="ECO:0007669"/>
    <property type="project" value="TreeGrafter"/>
</dbReference>
<dbReference type="PRINTS" id="PR00100">
    <property type="entry name" value="AOTCASE"/>
</dbReference>
<dbReference type="PANTHER" id="PTHR45753">
    <property type="entry name" value="ORNITHINE CARBAMOYLTRANSFERASE, MITOCHONDRIAL"/>
    <property type="match status" value="1"/>
</dbReference>
<keyword evidence="3 4" id="KW-0808">Transferase</keyword>
<dbReference type="EC" id="2.1.3.3" evidence="2"/>
<evidence type="ECO:0000259" key="6">
    <source>
        <dbReference type="Pfam" id="PF00185"/>
    </source>
</evidence>
<dbReference type="GO" id="GO:0042450">
    <property type="term" value="P:L-arginine biosynthetic process via ornithine"/>
    <property type="evidence" value="ECO:0007669"/>
    <property type="project" value="TreeGrafter"/>
</dbReference>
<organism evidence="8 9">
    <name type="scientific">Vanrija pseudolonga</name>
    <dbReference type="NCBI Taxonomy" id="143232"/>
    <lineage>
        <taxon>Eukaryota</taxon>
        <taxon>Fungi</taxon>
        <taxon>Dikarya</taxon>
        <taxon>Basidiomycota</taxon>
        <taxon>Agaricomycotina</taxon>
        <taxon>Tremellomycetes</taxon>
        <taxon>Trichosporonales</taxon>
        <taxon>Trichosporonaceae</taxon>
        <taxon>Vanrija</taxon>
    </lineage>
</organism>
<keyword evidence="9" id="KW-1185">Reference proteome</keyword>
<evidence type="ECO:0000256" key="5">
    <source>
        <dbReference type="SAM" id="MobiDB-lite"/>
    </source>
</evidence>
<dbReference type="InterPro" id="IPR002292">
    <property type="entry name" value="Orn/put_carbamltrans"/>
</dbReference>
<dbReference type="AlphaFoldDB" id="A0AAF0YHM4"/>
<comment type="similarity">
    <text evidence="1">Belongs to the aspartate/ornithine carbamoyltransferase superfamily. OTCase family.</text>
</comment>
<dbReference type="Proteomes" id="UP000827549">
    <property type="component" value="Chromosome 6"/>
</dbReference>
<proteinExistence type="inferred from homology"/>
<evidence type="ECO:0000313" key="8">
    <source>
        <dbReference type="EMBL" id="WOO84816.1"/>
    </source>
</evidence>
<dbReference type="InterPro" id="IPR006131">
    <property type="entry name" value="Asp_carbamoyltransf_Asp/Orn-bd"/>
</dbReference>
<evidence type="ECO:0000259" key="7">
    <source>
        <dbReference type="Pfam" id="PF02729"/>
    </source>
</evidence>
<dbReference type="GO" id="GO:0016597">
    <property type="term" value="F:amino acid binding"/>
    <property type="evidence" value="ECO:0007669"/>
    <property type="project" value="InterPro"/>
</dbReference>
<accession>A0AAF0YHM4</accession>
<dbReference type="SUPFAM" id="SSF53671">
    <property type="entry name" value="Aspartate/ornithine carbamoyltransferase"/>
    <property type="match status" value="1"/>
</dbReference>
<feature type="compositionally biased region" description="Low complexity" evidence="5">
    <location>
        <begin position="38"/>
        <end position="65"/>
    </location>
</feature>
<evidence type="ECO:0000256" key="3">
    <source>
        <dbReference type="ARBA" id="ARBA00022679"/>
    </source>
</evidence>
<protein>
    <recommendedName>
        <fullName evidence="2">ornithine carbamoyltransferase</fullName>
        <ecNumber evidence="2">2.1.3.3</ecNumber>
    </recommendedName>
</protein>
<evidence type="ECO:0000256" key="4">
    <source>
        <dbReference type="RuleBase" id="RU003634"/>
    </source>
</evidence>
<dbReference type="Pfam" id="PF02729">
    <property type="entry name" value="OTCace_N"/>
    <property type="match status" value="1"/>
</dbReference>
<reference evidence="8" key="1">
    <citation type="submission" date="2023-10" db="EMBL/GenBank/DDBJ databases">
        <authorList>
            <person name="Noh H."/>
        </authorList>
    </citation>
    <scope>NUCLEOTIDE SEQUENCE</scope>
    <source>
        <strain evidence="8">DUCC4014</strain>
    </source>
</reference>
<sequence>MVLPALRSATRLPAPAALSRTLARTAAYSTANIPGGAPAPKAKAAAPARPAPAAAAAAASPAARAPRQRQQNFKPANRYREDERRAGAPPHFITLADLTPAEIEKLVREALAFKLLLKRAGPNSVVQSLKNRSTALIFSKRSTRTRVASETSAITLGGTPMFLGSQDIQLGVNETLEDSARVISSMVDGIMARVGAHSEIETLAQYSAVPVVNALSDLYHPTQILADILTLVETYSTIKVPEEVFNEPKVHTAVRKWVHDNVDVGAALKDKKVAWVGDTNNIINEIIVTLPRLGSTVSVASPKGYDKVDPRVWERITSAGTESKIQLTNSPAEALKDADVVVTDTWISMGQEDEKAARIAAFAGYQLTNELITGSGAKPDWKFLHCLPRKQEEVNDEVFYGDRSLVFPEAENRKWTIMAVFDAYFGRWHRA</sequence>
<dbReference type="PROSITE" id="PS00097">
    <property type="entry name" value="CARBAMOYLTRANSFERASE"/>
    <property type="match status" value="1"/>
</dbReference>
<dbReference type="GO" id="GO:0019240">
    <property type="term" value="P:citrulline biosynthetic process"/>
    <property type="evidence" value="ECO:0007669"/>
    <property type="project" value="TreeGrafter"/>
</dbReference>
<dbReference type="Pfam" id="PF00185">
    <property type="entry name" value="OTCace"/>
    <property type="match status" value="1"/>
</dbReference>